<accession>A0A286UH13</accession>
<dbReference type="AlphaFoldDB" id="A0A286UH13"/>
<dbReference type="InParanoid" id="A0A286UH13"/>
<evidence type="ECO:0000313" key="2">
    <source>
        <dbReference type="EMBL" id="PAV18902.1"/>
    </source>
</evidence>
<proteinExistence type="predicted"/>
<evidence type="ECO:0000313" key="3">
    <source>
        <dbReference type="Proteomes" id="UP000217199"/>
    </source>
</evidence>
<sequence>MRVSWQLSALTWYKPLTLSHQPSPWHIMTLIGVHRVGEHHPTNSSPLSSPRFNDPSTYDYVWNRVRTQSNFGVGIDEARIWHRRAYGGMGDIQRMMPADVGAAAAYEVWRNWKYHYGIYGQPLGGDQERQREALVGLAVGEASRLWQYTGHPDVPDARMEACEAAAGTATRILNQSWVLDNDMAYDDMAYDDMYMGRGRLTRRNSVASMHSLHARSHSRPSSPYYGTGTYGSAYGSSYIDPYTSTGSVYGDSYVDPYVDPINRHRSYSSSIPIAGATSPYTTGYTPSAYAGTAGYSPYTGYATSGGYATSYPTVQPQISPVYGTTPSVTVLSPASTSSHHSHGHHKHRHRSSSRHKHRHSRRNSFSGSYYTPSVTYG</sequence>
<dbReference type="OrthoDB" id="2802356at2759"/>
<feature type="compositionally biased region" description="Polar residues" evidence="1">
    <location>
        <begin position="367"/>
        <end position="377"/>
    </location>
</feature>
<organism evidence="2 3">
    <name type="scientific">Pyrrhoderma noxium</name>
    <dbReference type="NCBI Taxonomy" id="2282107"/>
    <lineage>
        <taxon>Eukaryota</taxon>
        <taxon>Fungi</taxon>
        <taxon>Dikarya</taxon>
        <taxon>Basidiomycota</taxon>
        <taxon>Agaricomycotina</taxon>
        <taxon>Agaricomycetes</taxon>
        <taxon>Hymenochaetales</taxon>
        <taxon>Hymenochaetaceae</taxon>
        <taxon>Pyrrhoderma</taxon>
    </lineage>
</organism>
<gene>
    <name evidence="2" type="ORF">PNOK_0574500</name>
</gene>
<dbReference type="Proteomes" id="UP000217199">
    <property type="component" value="Unassembled WGS sequence"/>
</dbReference>
<evidence type="ECO:0000256" key="1">
    <source>
        <dbReference type="SAM" id="MobiDB-lite"/>
    </source>
</evidence>
<dbReference type="STRING" id="2282107.A0A286UH13"/>
<feature type="compositionally biased region" description="Basic residues" evidence="1">
    <location>
        <begin position="339"/>
        <end position="362"/>
    </location>
</feature>
<keyword evidence="3" id="KW-1185">Reference proteome</keyword>
<comment type="caution">
    <text evidence="2">The sequence shown here is derived from an EMBL/GenBank/DDBJ whole genome shotgun (WGS) entry which is preliminary data.</text>
</comment>
<reference evidence="2 3" key="1">
    <citation type="journal article" date="2017" name="Mol. Ecol.">
        <title>Comparative and population genomic landscape of Phellinus noxius: A hypervariable fungus causing root rot in trees.</title>
        <authorList>
            <person name="Chung C.L."/>
            <person name="Lee T.J."/>
            <person name="Akiba M."/>
            <person name="Lee H.H."/>
            <person name="Kuo T.H."/>
            <person name="Liu D."/>
            <person name="Ke H.M."/>
            <person name="Yokoi T."/>
            <person name="Roa M.B."/>
            <person name="Lu M.J."/>
            <person name="Chang Y.Y."/>
            <person name="Ann P.J."/>
            <person name="Tsai J.N."/>
            <person name="Chen C.Y."/>
            <person name="Tzean S.S."/>
            <person name="Ota Y."/>
            <person name="Hattori T."/>
            <person name="Sahashi N."/>
            <person name="Liou R.F."/>
            <person name="Kikuchi T."/>
            <person name="Tsai I.J."/>
        </authorList>
    </citation>
    <scope>NUCLEOTIDE SEQUENCE [LARGE SCALE GENOMIC DNA]</scope>
    <source>
        <strain evidence="2 3">FFPRI411160</strain>
    </source>
</reference>
<name>A0A286UH13_9AGAM</name>
<feature type="region of interest" description="Disordered" evidence="1">
    <location>
        <begin position="332"/>
        <end position="377"/>
    </location>
</feature>
<dbReference type="EMBL" id="NBII01000005">
    <property type="protein sequence ID" value="PAV18902.1"/>
    <property type="molecule type" value="Genomic_DNA"/>
</dbReference>
<protein>
    <submittedName>
        <fullName evidence="2">Uncharacterized protein</fullName>
    </submittedName>
</protein>